<dbReference type="KEGG" id="bph:Bphy_1517"/>
<accession>B2JJF6</accession>
<dbReference type="EMBL" id="CP001043">
    <property type="protein sequence ID" value="ACC70699.1"/>
    <property type="molecule type" value="Genomic_DNA"/>
</dbReference>
<evidence type="ECO:0000313" key="1">
    <source>
        <dbReference type="EMBL" id="ACC70699.1"/>
    </source>
</evidence>
<dbReference type="AlphaFoldDB" id="B2JJF6"/>
<organism evidence="1 2">
    <name type="scientific">Paraburkholderia phymatum (strain DSM 17167 / CIP 108236 / LMG 21445 / STM815)</name>
    <name type="common">Burkholderia phymatum</name>
    <dbReference type="NCBI Taxonomy" id="391038"/>
    <lineage>
        <taxon>Bacteria</taxon>
        <taxon>Pseudomonadati</taxon>
        <taxon>Pseudomonadota</taxon>
        <taxon>Betaproteobacteria</taxon>
        <taxon>Burkholderiales</taxon>
        <taxon>Burkholderiaceae</taxon>
        <taxon>Paraburkholderia</taxon>
    </lineage>
</organism>
<protein>
    <submittedName>
        <fullName evidence="1">Uncharacterized protein</fullName>
    </submittedName>
</protein>
<sequence length="82" mass="9336">MPDGKGSTRSVARIDGFLDAECNNSDQLARSPRRRALCNIWTMLRQENRNFRCKRDETAAMGGDRQTRAGPVVARHFLRLTD</sequence>
<gene>
    <name evidence="1" type="ordered locus">Bphy_1517</name>
</gene>
<keyword evidence="2" id="KW-1185">Reference proteome</keyword>
<dbReference type="HOGENOM" id="CLU_2551801_0_0_4"/>
<proteinExistence type="predicted"/>
<dbReference type="Proteomes" id="UP000001192">
    <property type="component" value="Chromosome 1"/>
</dbReference>
<reference evidence="2" key="1">
    <citation type="journal article" date="2014" name="Stand. Genomic Sci.">
        <title>Complete genome sequence of Burkholderia phymatum STM815(T), a broad host range and efficient nitrogen-fixing symbiont of Mimosa species.</title>
        <authorList>
            <person name="Moulin L."/>
            <person name="Klonowska A."/>
            <person name="Caroline B."/>
            <person name="Booth K."/>
            <person name="Vriezen J.A."/>
            <person name="Melkonian R."/>
            <person name="James E.K."/>
            <person name="Young J.P."/>
            <person name="Bena G."/>
            <person name="Hauser L."/>
            <person name="Land M."/>
            <person name="Kyrpides N."/>
            <person name="Bruce D."/>
            <person name="Chain P."/>
            <person name="Copeland A."/>
            <person name="Pitluck S."/>
            <person name="Woyke T."/>
            <person name="Lizotte-Waniewski M."/>
            <person name="Bristow J."/>
            <person name="Riley M."/>
        </authorList>
    </citation>
    <scope>NUCLEOTIDE SEQUENCE [LARGE SCALE GENOMIC DNA]</scope>
    <source>
        <strain evidence="2">DSM 17167 / CIP 108236 / LMG 21445 / STM815</strain>
    </source>
</reference>
<evidence type="ECO:0000313" key="2">
    <source>
        <dbReference type="Proteomes" id="UP000001192"/>
    </source>
</evidence>
<name>B2JJF6_PARP8</name>